<comment type="caution">
    <text evidence="1">The sequence shown here is derived from an EMBL/GenBank/DDBJ whole genome shotgun (WGS) entry which is preliminary data.</text>
</comment>
<evidence type="ECO:0000313" key="2">
    <source>
        <dbReference type="Proteomes" id="UP001165367"/>
    </source>
</evidence>
<evidence type="ECO:0000313" key="1">
    <source>
        <dbReference type="EMBL" id="MCG2613907.1"/>
    </source>
</evidence>
<protein>
    <submittedName>
        <fullName evidence="1">Uncharacterized protein</fullName>
    </submittedName>
</protein>
<keyword evidence="2" id="KW-1185">Reference proteome</keyword>
<dbReference type="EMBL" id="JAKLTR010000003">
    <property type="protein sequence ID" value="MCG2613907.1"/>
    <property type="molecule type" value="Genomic_DNA"/>
</dbReference>
<sequence>MRKKLFIKVILVGIAIAGTAFVLLAFSSANKTTACPEQESMENCAKKGENGGGGVIWENISHQFFSSF</sequence>
<dbReference type="RefSeq" id="WP_237869825.1">
    <property type="nucleotide sequence ID" value="NZ_JAKLTR010000003.1"/>
</dbReference>
<accession>A0ABS9KNK4</accession>
<proteinExistence type="predicted"/>
<name>A0ABS9KNK4_9BACT</name>
<dbReference type="Proteomes" id="UP001165367">
    <property type="component" value="Unassembled WGS sequence"/>
</dbReference>
<organism evidence="1 2">
    <name type="scientific">Terrimonas ginsenosidimutans</name>
    <dbReference type="NCBI Taxonomy" id="2908004"/>
    <lineage>
        <taxon>Bacteria</taxon>
        <taxon>Pseudomonadati</taxon>
        <taxon>Bacteroidota</taxon>
        <taxon>Chitinophagia</taxon>
        <taxon>Chitinophagales</taxon>
        <taxon>Chitinophagaceae</taxon>
        <taxon>Terrimonas</taxon>
    </lineage>
</organism>
<reference evidence="1" key="1">
    <citation type="submission" date="2022-01" db="EMBL/GenBank/DDBJ databases">
        <authorList>
            <person name="Jo J.-H."/>
            <person name="Im W.-T."/>
        </authorList>
    </citation>
    <scope>NUCLEOTIDE SEQUENCE</scope>
    <source>
        <strain evidence="1">NA20</strain>
    </source>
</reference>
<gene>
    <name evidence="1" type="ORF">LZZ85_06425</name>
</gene>